<sequence>MKDEYGDAEAGADAIGLAAIRASYDTVAADYAELAATAFDALSEDHKVLADFADRVRGDGLGPIADLGCGPGHVTAFLAGRGGPVFGVDLSPGMIAVAESKYPDLRFHVGSMTRLALADASLGGVLTWYSTHHMPAGLVAEAFTEVCRVLAPGGRLLWGSHAGTGERVAKTEAYGHPVSYESHLLPVDQVAGLIEAAGLRITARQEEQVPGSQRWHARLWAVKAGVVGAAD</sequence>
<keyword evidence="3" id="KW-1185">Reference proteome</keyword>
<evidence type="ECO:0000313" key="3">
    <source>
        <dbReference type="Proteomes" id="UP001499854"/>
    </source>
</evidence>
<dbReference type="GO" id="GO:0008168">
    <property type="term" value="F:methyltransferase activity"/>
    <property type="evidence" value="ECO:0007669"/>
    <property type="project" value="UniProtKB-KW"/>
</dbReference>
<dbReference type="SUPFAM" id="SSF53335">
    <property type="entry name" value="S-adenosyl-L-methionine-dependent methyltransferases"/>
    <property type="match status" value="1"/>
</dbReference>
<accession>A0ABN2SLV1</accession>
<dbReference type="InterPro" id="IPR041698">
    <property type="entry name" value="Methyltransf_25"/>
</dbReference>
<keyword evidence="2" id="KW-0489">Methyltransferase</keyword>
<dbReference type="InterPro" id="IPR029063">
    <property type="entry name" value="SAM-dependent_MTases_sf"/>
</dbReference>
<proteinExistence type="predicted"/>
<keyword evidence="2" id="KW-0808">Transferase</keyword>
<reference evidence="2 3" key="1">
    <citation type="journal article" date="2019" name="Int. J. Syst. Evol. Microbiol.">
        <title>The Global Catalogue of Microorganisms (GCM) 10K type strain sequencing project: providing services to taxonomists for standard genome sequencing and annotation.</title>
        <authorList>
            <consortium name="The Broad Institute Genomics Platform"/>
            <consortium name="The Broad Institute Genome Sequencing Center for Infectious Disease"/>
            <person name="Wu L."/>
            <person name="Ma J."/>
        </authorList>
    </citation>
    <scope>NUCLEOTIDE SEQUENCE [LARGE SCALE GENOMIC DNA]</scope>
    <source>
        <strain evidence="2 3">JCM 16013</strain>
    </source>
</reference>
<protein>
    <submittedName>
        <fullName evidence="2">Class I SAM-dependent methyltransferase</fullName>
    </submittedName>
</protein>
<dbReference type="RefSeq" id="WP_344660504.1">
    <property type="nucleotide sequence ID" value="NZ_BAAAQM010000041.1"/>
</dbReference>
<dbReference type="EMBL" id="BAAAQM010000041">
    <property type="protein sequence ID" value="GAA1989095.1"/>
    <property type="molecule type" value="Genomic_DNA"/>
</dbReference>
<name>A0ABN2SLV1_9ACTN</name>
<feature type="domain" description="Methyltransferase" evidence="1">
    <location>
        <begin position="64"/>
        <end position="154"/>
    </location>
</feature>
<dbReference type="InterPro" id="IPR050508">
    <property type="entry name" value="Methyltransf_Superfamily"/>
</dbReference>
<evidence type="ECO:0000259" key="1">
    <source>
        <dbReference type="Pfam" id="PF13649"/>
    </source>
</evidence>
<evidence type="ECO:0000313" key="2">
    <source>
        <dbReference type="EMBL" id="GAA1989095.1"/>
    </source>
</evidence>
<organism evidence="2 3">
    <name type="scientific">Catenulispora subtropica</name>
    <dbReference type="NCBI Taxonomy" id="450798"/>
    <lineage>
        <taxon>Bacteria</taxon>
        <taxon>Bacillati</taxon>
        <taxon>Actinomycetota</taxon>
        <taxon>Actinomycetes</taxon>
        <taxon>Catenulisporales</taxon>
        <taxon>Catenulisporaceae</taxon>
        <taxon>Catenulispora</taxon>
    </lineage>
</organism>
<dbReference type="GO" id="GO:0032259">
    <property type="term" value="P:methylation"/>
    <property type="evidence" value="ECO:0007669"/>
    <property type="project" value="UniProtKB-KW"/>
</dbReference>
<comment type="caution">
    <text evidence="2">The sequence shown here is derived from an EMBL/GenBank/DDBJ whole genome shotgun (WGS) entry which is preliminary data.</text>
</comment>
<gene>
    <name evidence="2" type="ORF">GCM10009838_59990</name>
</gene>
<dbReference type="Gene3D" id="3.40.50.150">
    <property type="entry name" value="Vaccinia Virus protein VP39"/>
    <property type="match status" value="1"/>
</dbReference>
<dbReference type="PANTHER" id="PTHR42912">
    <property type="entry name" value="METHYLTRANSFERASE"/>
    <property type="match status" value="1"/>
</dbReference>
<dbReference type="Pfam" id="PF13649">
    <property type="entry name" value="Methyltransf_25"/>
    <property type="match status" value="1"/>
</dbReference>
<dbReference type="CDD" id="cd02440">
    <property type="entry name" value="AdoMet_MTases"/>
    <property type="match status" value="1"/>
</dbReference>
<dbReference type="Proteomes" id="UP001499854">
    <property type="component" value="Unassembled WGS sequence"/>
</dbReference>